<gene>
    <name evidence="2" type="ORF">KEC16_10340</name>
</gene>
<feature type="transmembrane region" description="Helical" evidence="1">
    <location>
        <begin position="125"/>
        <end position="144"/>
    </location>
</feature>
<evidence type="ECO:0000256" key="1">
    <source>
        <dbReference type="SAM" id="Phobius"/>
    </source>
</evidence>
<keyword evidence="1" id="KW-0472">Membrane</keyword>
<accession>A0ABS5ICF8</accession>
<proteinExistence type="predicted"/>
<evidence type="ECO:0000313" key="3">
    <source>
        <dbReference type="Proteomes" id="UP000680714"/>
    </source>
</evidence>
<sequence length="151" mass="16705">MSDRNASPETTIALVVVLVVGGGVLRLSMALGADFLPTLMAVGWTILVIVGFAVWLWFRFSYDEANWSTRISGLAALIWPSWWKAVDSIAANAEKPPGRRSLLAYADTVPWSDTFPVEFPWWASGWFYGLTEVALVATFLYALINAGRGYR</sequence>
<dbReference type="EMBL" id="JAGTUF010000008">
    <property type="protein sequence ID" value="MBR9972111.1"/>
    <property type="molecule type" value="Genomic_DNA"/>
</dbReference>
<feature type="transmembrane region" description="Helical" evidence="1">
    <location>
        <begin position="39"/>
        <end position="58"/>
    </location>
</feature>
<feature type="transmembrane region" description="Helical" evidence="1">
    <location>
        <begin position="12"/>
        <end position="32"/>
    </location>
</feature>
<dbReference type="Proteomes" id="UP000680714">
    <property type="component" value="Unassembled WGS sequence"/>
</dbReference>
<comment type="caution">
    <text evidence="2">The sequence shown here is derived from an EMBL/GenBank/DDBJ whole genome shotgun (WGS) entry which is preliminary data.</text>
</comment>
<protein>
    <submittedName>
        <fullName evidence="2">Uncharacterized protein</fullName>
    </submittedName>
</protein>
<dbReference type="RefSeq" id="WP_211548545.1">
    <property type="nucleotide sequence ID" value="NZ_JAGTUF010000008.1"/>
</dbReference>
<organism evidence="2 3">
    <name type="scientific">Magnetospirillum sulfuroxidans</name>
    <dbReference type="NCBI Taxonomy" id="611300"/>
    <lineage>
        <taxon>Bacteria</taxon>
        <taxon>Pseudomonadati</taxon>
        <taxon>Pseudomonadota</taxon>
        <taxon>Alphaproteobacteria</taxon>
        <taxon>Rhodospirillales</taxon>
        <taxon>Rhodospirillaceae</taxon>
        <taxon>Magnetospirillum</taxon>
    </lineage>
</organism>
<keyword evidence="3" id="KW-1185">Reference proteome</keyword>
<keyword evidence="1" id="KW-1133">Transmembrane helix</keyword>
<reference evidence="2 3" key="1">
    <citation type="submission" date="2021-04" db="EMBL/GenBank/DDBJ databases">
        <title>Magnetospirillum sulfuroxidans sp. nov., a facultative chemolithoautotrophic sulfur-oxidizing alphaproteobacterium isolated from freshwater sediment and proposals for Paramagetospirillum gen. nov., and Magnetospirillaceae fam. nov.</title>
        <authorList>
            <person name="Koziaeva V."/>
            <person name="Geelhoed J.S."/>
            <person name="Sorokin D.Y."/>
            <person name="Grouzdev D.S."/>
        </authorList>
    </citation>
    <scope>NUCLEOTIDE SEQUENCE [LARGE SCALE GENOMIC DNA]</scope>
    <source>
        <strain evidence="2 3">J10</strain>
    </source>
</reference>
<keyword evidence="1" id="KW-0812">Transmembrane</keyword>
<evidence type="ECO:0000313" key="2">
    <source>
        <dbReference type="EMBL" id="MBR9972111.1"/>
    </source>
</evidence>
<name>A0ABS5ICF8_9PROT</name>